<dbReference type="InterPro" id="IPR014777">
    <property type="entry name" value="4pyrrole_Mease_sub1"/>
</dbReference>
<dbReference type="Pfam" id="PF02571">
    <property type="entry name" value="CbiJ"/>
    <property type="match status" value="1"/>
</dbReference>
<accession>A0A371AYA0</accession>
<dbReference type="GO" id="GO:0016994">
    <property type="term" value="F:precorrin-6A reductase activity"/>
    <property type="evidence" value="ECO:0007669"/>
    <property type="project" value="UniProtKB-EC"/>
</dbReference>
<keyword evidence="4" id="KW-0808">Transferase</keyword>
<comment type="caution">
    <text evidence="7">The sequence shown here is derived from an EMBL/GenBank/DDBJ whole genome shotgun (WGS) entry which is preliminary data.</text>
</comment>
<comment type="pathway">
    <text evidence="1">Cofactor biosynthesis; adenosylcobalamin biosynthesis.</text>
</comment>
<dbReference type="NCBIfam" id="TIGR02469">
    <property type="entry name" value="CbiT"/>
    <property type="match status" value="1"/>
</dbReference>
<dbReference type="EC" id="1.3.1.54" evidence="7"/>
<dbReference type="InterPro" id="IPR029063">
    <property type="entry name" value="SAM-dependent_MTases_sf"/>
</dbReference>
<protein>
    <submittedName>
        <fullName evidence="7">Precorrin-6A reductase</fullName>
        <ecNumber evidence="7">1.3.1.54</ecNumber>
    </submittedName>
</protein>
<keyword evidence="5" id="KW-0949">S-adenosyl-L-methionine</keyword>
<dbReference type="Gene3D" id="3.40.1010.10">
    <property type="entry name" value="Cobalt-precorrin-4 Transmethylase, Domain 1"/>
    <property type="match status" value="1"/>
</dbReference>
<keyword evidence="7" id="KW-0560">Oxidoreductase</keyword>
<evidence type="ECO:0000256" key="2">
    <source>
        <dbReference type="ARBA" id="ARBA00022573"/>
    </source>
</evidence>
<dbReference type="InterPro" id="IPR000878">
    <property type="entry name" value="4pyrrol_Mease"/>
</dbReference>
<dbReference type="GO" id="GO:0032259">
    <property type="term" value="P:methylation"/>
    <property type="evidence" value="ECO:0007669"/>
    <property type="project" value="UniProtKB-KW"/>
</dbReference>
<dbReference type="RefSeq" id="WP_115480770.1">
    <property type="nucleotide sequence ID" value="NZ_QRCT01000012.1"/>
</dbReference>
<dbReference type="NCBIfam" id="TIGR02467">
    <property type="entry name" value="CbiE"/>
    <property type="match status" value="1"/>
</dbReference>
<dbReference type="SUPFAM" id="SSF53335">
    <property type="entry name" value="S-adenosyl-L-methionine-dependent methyltransferases"/>
    <property type="match status" value="1"/>
</dbReference>
<keyword evidence="3" id="KW-0489">Methyltransferase</keyword>
<dbReference type="SUPFAM" id="SSF53790">
    <property type="entry name" value="Tetrapyrrole methylase"/>
    <property type="match status" value="1"/>
</dbReference>
<dbReference type="PANTHER" id="PTHR43182">
    <property type="entry name" value="COBALT-PRECORRIN-6B C(15)-METHYLTRANSFERASE (DECARBOXYLATING)"/>
    <property type="match status" value="1"/>
</dbReference>
<name>A0A371AYA0_9FIRM</name>
<dbReference type="UniPathway" id="UPA00148"/>
<dbReference type="Proteomes" id="UP000255036">
    <property type="component" value="Unassembled WGS sequence"/>
</dbReference>
<dbReference type="CDD" id="cd11644">
    <property type="entry name" value="Precorrin-6Y-MT"/>
    <property type="match status" value="1"/>
</dbReference>
<dbReference type="EMBL" id="QRCT01000012">
    <property type="protein sequence ID" value="RDU24537.1"/>
    <property type="molecule type" value="Genomic_DNA"/>
</dbReference>
<dbReference type="CDD" id="cd02440">
    <property type="entry name" value="AdoMet_MTases"/>
    <property type="match status" value="1"/>
</dbReference>
<dbReference type="PANTHER" id="PTHR43182:SF1">
    <property type="entry name" value="COBALT-PRECORRIN-7 C(5)-METHYLTRANSFERASE"/>
    <property type="match status" value="1"/>
</dbReference>
<dbReference type="InterPro" id="IPR050714">
    <property type="entry name" value="Cobalamin_biosynth_MTase"/>
</dbReference>
<organism evidence="7 8">
    <name type="scientific">Anaerosacchariphilus polymeriproducens</name>
    <dbReference type="NCBI Taxonomy" id="1812858"/>
    <lineage>
        <taxon>Bacteria</taxon>
        <taxon>Bacillati</taxon>
        <taxon>Bacillota</taxon>
        <taxon>Clostridia</taxon>
        <taxon>Lachnospirales</taxon>
        <taxon>Lachnospiraceae</taxon>
        <taxon>Anaerosacchariphilus</taxon>
    </lineage>
</organism>
<dbReference type="Pfam" id="PF00590">
    <property type="entry name" value="TP_methylase"/>
    <property type="match status" value="1"/>
</dbReference>
<evidence type="ECO:0000256" key="4">
    <source>
        <dbReference type="ARBA" id="ARBA00022679"/>
    </source>
</evidence>
<dbReference type="AlphaFoldDB" id="A0A371AYA0"/>
<dbReference type="Gene3D" id="3.40.50.150">
    <property type="entry name" value="Vaccinia Virus protein VP39"/>
    <property type="match status" value="1"/>
</dbReference>
<dbReference type="OrthoDB" id="9780707at2"/>
<evidence type="ECO:0000256" key="1">
    <source>
        <dbReference type="ARBA" id="ARBA00004953"/>
    </source>
</evidence>
<evidence type="ECO:0000256" key="5">
    <source>
        <dbReference type="ARBA" id="ARBA00022691"/>
    </source>
</evidence>
<dbReference type="InterPro" id="IPR014776">
    <property type="entry name" value="4pyrrole_Mease_sub2"/>
</dbReference>
<reference evidence="7 8" key="1">
    <citation type="submission" date="2018-07" db="EMBL/GenBank/DDBJ databases">
        <title>Anaerosacharophilus polymeroproducens gen. nov. sp. nov., an anaerobic bacterium isolated from salt field.</title>
        <authorList>
            <person name="Kim W."/>
            <person name="Yang S.-H."/>
            <person name="Oh J."/>
            <person name="Lee J.-H."/>
            <person name="Kwon K.K."/>
        </authorList>
    </citation>
    <scope>NUCLEOTIDE SEQUENCE [LARGE SCALE GENOMIC DNA]</scope>
    <source>
        <strain evidence="7 8">MCWD5</strain>
    </source>
</reference>
<dbReference type="NCBIfam" id="TIGR00715">
    <property type="entry name" value="precor6x_red"/>
    <property type="match status" value="1"/>
</dbReference>
<dbReference type="InterPro" id="IPR014008">
    <property type="entry name" value="Cbl_synth_MTase_CbiT"/>
</dbReference>
<proteinExistence type="predicted"/>
<keyword evidence="2" id="KW-0169">Cobalamin biosynthesis</keyword>
<evidence type="ECO:0000313" key="8">
    <source>
        <dbReference type="Proteomes" id="UP000255036"/>
    </source>
</evidence>
<dbReference type="GO" id="GO:0009236">
    <property type="term" value="P:cobalamin biosynthetic process"/>
    <property type="evidence" value="ECO:0007669"/>
    <property type="project" value="UniProtKB-UniPathway"/>
</dbReference>
<evidence type="ECO:0000313" key="7">
    <source>
        <dbReference type="EMBL" id="RDU24537.1"/>
    </source>
</evidence>
<dbReference type="GO" id="GO:0008276">
    <property type="term" value="F:protein methyltransferase activity"/>
    <property type="evidence" value="ECO:0007669"/>
    <property type="project" value="InterPro"/>
</dbReference>
<dbReference type="Gene3D" id="3.30.950.10">
    <property type="entry name" value="Methyltransferase, Cobalt-precorrin-4 Transmethylase, Domain 2"/>
    <property type="match status" value="1"/>
</dbReference>
<feature type="domain" description="Tetrapyrrole methylase" evidence="6">
    <location>
        <begin position="263"/>
        <end position="449"/>
    </location>
</feature>
<keyword evidence="8" id="KW-1185">Reference proteome</keyword>
<gene>
    <name evidence="7" type="primary">cobK</name>
    <name evidence="7" type="ORF">DWV06_03485</name>
</gene>
<evidence type="ECO:0000259" key="6">
    <source>
        <dbReference type="Pfam" id="PF00590"/>
    </source>
</evidence>
<dbReference type="InterPro" id="IPR012818">
    <property type="entry name" value="CbiE"/>
</dbReference>
<dbReference type="PROSITE" id="PS51014">
    <property type="entry name" value="COBK_CBIJ"/>
    <property type="match status" value="1"/>
</dbReference>
<dbReference type="InterPro" id="IPR035996">
    <property type="entry name" value="4pyrrol_Methylase_sf"/>
</dbReference>
<dbReference type="InterPro" id="IPR003723">
    <property type="entry name" value="Precorrin-6x_reduct"/>
</dbReference>
<sequence>MYKRAVVFAGTLEGRTIAEYLAGRGVETFVRVATAYGESLLPRMENLVINSDRLTMEEMVDYLEKIRPQVVVDATHPYAAKVTENIKMACSHTNLLYLRLLRGSGNLSEYDKKKDIFYAQNVMDAVEYLEKSQGNVLLTTGSKDLKEFTKLKNYKERLYVRVLSLLNVVKECVDLGFEGKHLICMQGPFSYEMNKGMIQQFEIRYLVTKESGSPGGFVEKCQAAVDCGVKLIIIGRPSQESGHDFASCKSSLQKLFQIESRPKISLVGIGMGAKETMTLEARKALDEAELLIGAGRMLAAASNENQAVFEAYEPVRIKEYIMEHPEFEKIVIALSGDIGFFSGAKKLLKELEVFEQAGEMIQVICGISSAVYFCSKLKIPWDDVKVSSLHGKDENIIGLVQNHKKVFVIVGNQDEIQKLSHKFLYYQMEKVTLHIGERLSYPQEKIISGSPYDFIGYKGDPLSVVLIENKEAGEKNVTNGIPDEEFLRNEIPMTKQEVRSVSLSKLRLKKDSIVYDIGAGSGSVSVEMAGCVIEGKIYAIEKNAKALQLIRENKKKFAADNIEVIEGLAPEALEGLPVPTHAFIGGTAGRLREIVNLLLMKNPEIRIVLNAITLETLTETLVCLKDKALVETEIVNVQISKARDLKEYHLMQGQNPVFIISFTGGKRL</sequence>
<evidence type="ECO:0000256" key="3">
    <source>
        <dbReference type="ARBA" id="ARBA00022603"/>
    </source>
</evidence>